<name>A0A168EAU8_9MICO</name>
<feature type="chain" id="PRO_5007896422" description="DUF732 domain-containing protein" evidence="2">
    <location>
        <begin position="25"/>
        <end position="172"/>
    </location>
</feature>
<dbReference type="PATRIC" id="fig|1300344.3.peg.224"/>
<reference evidence="3 4" key="1">
    <citation type="submission" date="2016-01" db="EMBL/GenBank/DDBJ databases">
        <title>Complete genome sequence of a soil Actinobacterium, Isoptericola dokdonensis DS-3.</title>
        <authorList>
            <person name="Kwon S.-K."/>
            <person name="Kim J.F."/>
        </authorList>
    </citation>
    <scope>NUCLEOTIDE SEQUENCE [LARGE SCALE GENOMIC DNA]</scope>
    <source>
        <strain evidence="3 4">DS-3</strain>
    </source>
</reference>
<dbReference type="Proteomes" id="UP000076794">
    <property type="component" value="Chromosome"/>
</dbReference>
<organism evidence="3 4">
    <name type="scientific">Isoptericola dokdonensis DS-3</name>
    <dbReference type="NCBI Taxonomy" id="1300344"/>
    <lineage>
        <taxon>Bacteria</taxon>
        <taxon>Bacillati</taxon>
        <taxon>Actinomycetota</taxon>
        <taxon>Actinomycetes</taxon>
        <taxon>Micrococcales</taxon>
        <taxon>Promicromonosporaceae</taxon>
        <taxon>Isoptericola</taxon>
    </lineage>
</organism>
<dbReference type="PROSITE" id="PS51257">
    <property type="entry name" value="PROKAR_LIPOPROTEIN"/>
    <property type="match status" value="1"/>
</dbReference>
<dbReference type="KEGG" id="ido:I598_0226"/>
<keyword evidence="2" id="KW-0732">Signal</keyword>
<keyword evidence="4" id="KW-1185">Reference proteome</keyword>
<evidence type="ECO:0000256" key="1">
    <source>
        <dbReference type="SAM" id="MobiDB-lite"/>
    </source>
</evidence>
<dbReference type="AlphaFoldDB" id="A0A168EAU8"/>
<feature type="compositionally biased region" description="Low complexity" evidence="1">
    <location>
        <begin position="34"/>
        <end position="67"/>
    </location>
</feature>
<evidence type="ECO:0008006" key="5">
    <source>
        <dbReference type="Google" id="ProtNLM"/>
    </source>
</evidence>
<dbReference type="RefSeq" id="WP_157557122.1">
    <property type="nucleotide sequence ID" value="NZ_CP014209.1"/>
</dbReference>
<evidence type="ECO:0000256" key="2">
    <source>
        <dbReference type="SAM" id="SignalP"/>
    </source>
</evidence>
<feature type="region of interest" description="Disordered" evidence="1">
    <location>
        <begin position="20"/>
        <end position="83"/>
    </location>
</feature>
<proteinExistence type="predicted"/>
<feature type="signal peptide" evidence="2">
    <location>
        <begin position="1"/>
        <end position="24"/>
    </location>
</feature>
<protein>
    <recommendedName>
        <fullName evidence="5">DUF732 domain-containing protein</fullName>
    </recommendedName>
</protein>
<sequence length="172" mass="17402">MRRKAVLAALVLVASTGCSDVGEAQDPASTTDHVSVSAAPPSSSMPTTASPEPEQPSEPASPAGSEPAGEDTESTRPLDDDNVWVEATPGTEQEAAFLEEIPEGDDLPEGYDAFIVGSALDGDCAALLGELAGNSEGADAGDVVSVAMTEYVIEVLTAADENGMCDSVASTE</sequence>
<evidence type="ECO:0000313" key="4">
    <source>
        <dbReference type="Proteomes" id="UP000076794"/>
    </source>
</evidence>
<evidence type="ECO:0000313" key="3">
    <source>
        <dbReference type="EMBL" id="ANC29817.1"/>
    </source>
</evidence>
<dbReference type="EMBL" id="CP014209">
    <property type="protein sequence ID" value="ANC29817.1"/>
    <property type="molecule type" value="Genomic_DNA"/>
</dbReference>
<accession>A0A168EAU8</accession>
<gene>
    <name evidence="3" type="ORF">I598_0226</name>
</gene>